<feature type="region of interest" description="Disordered" evidence="1">
    <location>
        <begin position="292"/>
        <end position="336"/>
    </location>
</feature>
<feature type="compositionally biased region" description="Basic and acidic residues" evidence="1">
    <location>
        <begin position="191"/>
        <end position="205"/>
    </location>
</feature>
<reference evidence="2 3" key="1">
    <citation type="submission" date="2020-02" db="EMBL/GenBank/DDBJ databases">
        <title>Draft genome sequence of two Spirosoma agri KCTC 52727 and Spirosoma terrae KCTC 52035.</title>
        <authorList>
            <person name="Rojas J."/>
            <person name="Ambika Manirajan B."/>
            <person name="Suarez C."/>
            <person name="Ratering S."/>
            <person name="Schnell S."/>
        </authorList>
    </citation>
    <scope>NUCLEOTIDE SEQUENCE [LARGE SCALE GENOMIC DNA]</scope>
    <source>
        <strain evidence="2 3">KCTC 52035</strain>
    </source>
</reference>
<evidence type="ECO:0000313" key="2">
    <source>
        <dbReference type="EMBL" id="NDU97215.1"/>
    </source>
</evidence>
<gene>
    <name evidence="2" type="ORF">GK108_20190</name>
</gene>
<dbReference type="AlphaFoldDB" id="A0A6L9L9D0"/>
<name>A0A6L9L9D0_9BACT</name>
<dbReference type="EMBL" id="JAAFZH010000010">
    <property type="protein sequence ID" value="NDU97215.1"/>
    <property type="molecule type" value="Genomic_DNA"/>
</dbReference>
<comment type="caution">
    <text evidence="2">The sequence shown here is derived from an EMBL/GenBank/DDBJ whole genome shotgun (WGS) entry which is preliminary data.</text>
</comment>
<dbReference type="RefSeq" id="WP_163952442.1">
    <property type="nucleotide sequence ID" value="NZ_JAAFZH010000010.1"/>
</dbReference>
<feature type="region of interest" description="Disordered" evidence="1">
    <location>
        <begin position="191"/>
        <end position="217"/>
    </location>
</feature>
<keyword evidence="3" id="KW-1185">Reference proteome</keyword>
<evidence type="ECO:0000256" key="1">
    <source>
        <dbReference type="SAM" id="MobiDB-lite"/>
    </source>
</evidence>
<feature type="compositionally biased region" description="Basic residues" evidence="1">
    <location>
        <begin position="297"/>
        <end position="309"/>
    </location>
</feature>
<feature type="compositionally biased region" description="Polar residues" evidence="1">
    <location>
        <begin position="310"/>
        <end position="321"/>
    </location>
</feature>
<protein>
    <submittedName>
        <fullName evidence="2">Uncharacterized protein</fullName>
    </submittedName>
</protein>
<sequence>MNYIALLNRFWQLHRQQGFPPGATHMYTCLLNEFSEKGHKSDWPESCQWTDGAIAGLLCVNVKTVQPAREQLESRGLIKVKSFGQGSRAGRAYFLASEERLFPPTSPLTYPKNGDVSGDVNSTTSPKNGEVNRPLLQQHLQEHTQKTEMFSDKSYNNIEYQTGNNETQTIKKNKEGNDVLTIGEIQKSVNAEKNDPNRAADRPEFRPPPSPDDLPDADTAELEEFTLKLQNDHRIFKYVRSQNDLTDEETLRWIAQFVHLQWASYNLRDRRHRDLLYHCNNWIRGEIAQQKENQARNQRKNHGNNHSGKRTQGTLRPTSLGQPDYRGEGSTCDVDL</sequence>
<organism evidence="2 3">
    <name type="scientific">Spirosoma terrae</name>
    <dbReference type="NCBI Taxonomy" id="1968276"/>
    <lineage>
        <taxon>Bacteria</taxon>
        <taxon>Pseudomonadati</taxon>
        <taxon>Bacteroidota</taxon>
        <taxon>Cytophagia</taxon>
        <taxon>Cytophagales</taxon>
        <taxon>Cytophagaceae</taxon>
        <taxon>Spirosoma</taxon>
    </lineage>
</organism>
<proteinExistence type="predicted"/>
<evidence type="ECO:0000313" key="3">
    <source>
        <dbReference type="Proteomes" id="UP000474175"/>
    </source>
</evidence>
<accession>A0A6L9L9D0</accession>
<dbReference type="Proteomes" id="UP000474175">
    <property type="component" value="Unassembled WGS sequence"/>
</dbReference>